<feature type="transmembrane region" description="Helical" evidence="1">
    <location>
        <begin position="33"/>
        <end position="53"/>
    </location>
</feature>
<evidence type="ECO:0000313" key="3">
    <source>
        <dbReference type="Proteomes" id="UP000324897"/>
    </source>
</evidence>
<keyword evidence="3" id="KW-1185">Reference proteome</keyword>
<evidence type="ECO:0000313" key="2">
    <source>
        <dbReference type="EMBL" id="TVU05915.1"/>
    </source>
</evidence>
<comment type="caution">
    <text evidence="2">The sequence shown here is derived from an EMBL/GenBank/DDBJ whole genome shotgun (WGS) entry which is preliminary data.</text>
</comment>
<feature type="transmembrane region" description="Helical" evidence="1">
    <location>
        <begin position="65"/>
        <end position="85"/>
    </location>
</feature>
<feature type="transmembrane region" description="Helical" evidence="1">
    <location>
        <begin position="111"/>
        <end position="136"/>
    </location>
</feature>
<dbReference type="Gramene" id="TVU05915">
    <property type="protein sequence ID" value="TVU05915"/>
    <property type="gene ID" value="EJB05_49100"/>
</dbReference>
<dbReference type="EMBL" id="RWGY01000051">
    <property type="protein sequence ID" value="TVU05915.1"/>
    <property type="molecule type" value="Genomic_DNA"/>
</dbReference>
<evidence type="ECO:0000256" key="1">
    <source>
        <dbReference type="SAM" id="Phobius"/>
    </source>
</evidence>
<name>A0A5J9T3G6_9POAL</name>
<feature type="transmembrane region" description="Helical" evidence="1">
    <location>
        <begin position="148"/>
        <end position="172"/>
    </location>
</feature>
<reference evidence="2 3" key="1">
    <citation type="journal article" date="2019" name="Sci. Rep.">
        <title>A high-quality genome of Eragrostis curvula grass provides insights into Poaceae evolution and supports new strategies to enhance forage quality.</title>
        <authorList>
            <person name="Carballo J."/>
            <person name="Santos B.A.C.M."/>
            <person name="Zappacosta D."/>
            <person name="Garbus I."/>
            <person name="Selva J.P."/>
            <person name="Gallo C.A."/>
            <person name="Diaz A."/>
            <person name="Albertini E."/>
            <person name="Caccamo M."/>
            <person name="Echenique V."/>
        </authorList>
    </citation>
    <scope>NUCLEOTIDE SEQUENCE [LARGE SCALE GENOMIC DNA]</scope>
    <source>
        <strain evidence="3">cv. Victoria</strain>
        <tissue evidence="2">Leaf</tissue>
    </source>
</reference>
<proteinExistence type="predicted"/>
<keyword evidence="1" id="KW-1133">Transmembrane helix</keyword>
<gene>
    <name evidence="2" type="ORF">EJB05_49100</name>
</gene>
<keyword evidence="1" id="KW-0812">Transmembrane</keyword>
<dbReference type="AlphaFoldDB" id="A0A5J9T3G6"/>
<organism evidence="2 3">
    <name type="scientific">Eragrostis curvula</name>
    <name type="common">weeping love grass</name>
    <dbReference type="NCBI Taxonomy" id="38414"/>
    <lineage>
        <taxon>Eukaryota</taxon>
        <taxon>Viridiplantae</taxon>
        <taxon>Streptophyta</taxon>
        <taxon>Embryophyta</taxon>
        <taxon>Tracheophyta</taxon>
        <taxon>Spermatophyta</taxon>
        <taxon>Magnoliopsida</taxon>
        <taxon>Liliopsida</taxon>
        <taxon>Poales</taxon>
        <taxon>Poaceae</taxon>
        <taxon>PACMAD clade</taxon>
        <taxon>Chloridoideae</taxon>
        <taxon>Eragrostideae</taxon>
        <taxon>Eragrostidinae</taxon>
        <taxon>Eragrostis</taxon>
    </lineage>
</organism>
<dbReference type="Proteomes" id="UP000324897">
    <property type="component" value="Unassembled WGS sequence"/>
</dbReference>
<protein>
    <submittedName>
        <fullName evidence="2">Uncharacterized protein</fullName>
    </submittedName>
</protein>
<keyword evidence="1" id="KW-0472">Membrane</keyword>
<sequence length="192" mass="20830">MAVAQGFVSSPPAGAAATRGRLALAFTDAVMCLRYASLWLLFAVGPAEVFGFFAGDSTVVHVARVIARCAVISFLVCTVAAILLIEKVKAPAGLRSSAPEMKEDLGLFFDFYGNGISIAYLIFVVLVIVGFMVNWFSHKGSLGERIGLAIMGLGFLTMSTLMCLIFIPTIALRSWKMRRSGWRWGSKFECFP</sequence>
<accession>A0A5J9T3G6</accession>